<dbReference type="AlphaFoldDB" id="A0A176WP42"/>
<gene>
    <name evidence="2" type="ORF">AXG93_167s1250</name>
</gene>
<evidence type="ECO:0000256" key="1">
    <source>
        <dbReference type="SAM" id="MobiDB-lite"/>
    </source>
</evidence>
<organism evidence="2 3">
    <name type="scientific">Marchantia polymorpha subsp. ruderalis</name>
    <dbReference type="NCBI Taxonomy" id="1480154"/>
    <lineage>
        <taxon>Eukaryota</taxon>
        <taxon>Viridiplantae</taxon>
        <taxon>Streptophyta</taxon>
        <taxon>Embryophyta</taxon>
        <taxon>Marchantiophyta</taxon>
        <taxon>Marchantiopsida</taxon>
        <taxon>Marchantiidae</taxon>
        <taxon>Marchantiales</taxon>
        <taxon>Marchantiaceae</taxon>
        <taxon>Marchantia</taxon>
    </lineage>
</organism>
<evidence type="ECO:0000313" key="3">
    <source>
        <dbReference type="Proteomes" id="UP000077202"/>
    </source>
</evidence>
<evidence type="ECO:0000313" key="2">
    <source>
        <dbReference type="EMBL" id="OAE34614.1"/>
    </source>
</evidence>
<dbReference type="EMBL" id="LVLJ01000377">
    <property type="protein sequence ID" value="OAE34614.1"/>
    <property type="molecule type" value="Genomic_DNA"/>
</dbReference>
<feature type="compositionally biased region" description="Basic and acidic residues" evidence="1">
    <location>
        <begin position="1"/>
        <end position="25"/>
    </location>
</feature>
<keyword evidence="3" id="KW-1185">Reference proteome</keyword>
<dbReference type="Proteomes" id="UP000077202">
    <property type="component" value="Unassembled WGS sequence"/>
</dbReference>
<comment type="caution">
    <text evidence="2">The sequence shown here is derived from an EMBL/GenBank/DDBJ whole genome shotgun (WGS) entry which is preliminary data.</text>
</comment>
<reference evidence="2" key="1">
    <citation type="submission" date="2016-03" db="EMBL/GenBank/DDBJ databases">
        <title>Mechanisms controlling the formation of the plant cell surface in tip-growing cells are functionally conserved among land plants.</title>
        <authorList>
            <person name="Honkanen S."/>
            <person name="Jones V.A."/>
            <person name="Morieri G."/>
            <person name="Champion C."/>
            <person name="Hetherington A.J."/>
            <person name="Kelly S."/>
            <person name="Saint-Marcoux D."/>
            <person name="Proust H."/>
            <person name="Prescott H."/>
            <person name="Dolan L."/>
        </authorList>
    </citation>
    <scope>NUCLEOTIDE SEQUENCE [LARGE SCALE GENOMIC DNA]</scope>
    <source>
        <tissue evidence="2">Whole gametophyte</tissue>
    </source>
</reference>
<name>A0A176WP42_MARPO</name>
<proteinExistence type="predicted"/>
<sequence length="231" mass="25576">MDSKRTFERASERRRRAEEQAKEGILKVAHWGSATSQQLQPTNERDRTVLSRPPLDETSPAPKHHFSSVPRDVDVLDTPGDALQCNAMRCKRALITTPSHTPTSIHPSIHVDTRAPSNCDVLRETNINANDELGGRAVADEAFPRHRWDEVDVEVDVDGKRFRTVLTCISPYDDLGMDSLVGVSSSKVRTSGPNRALGQKFGRMRKFLETGCIEPSQRSPAGKFSASVCAI</sequence>
<protein>
    <submittedName>
        <fullName evidence="2">Uncharacterized protein</fullName>
    </submittedName>
</protein>
<feature type="compositionally biased region" description="Polar residues" evidence="1">
    <location>
        <begin position="33"/>
        <end position="42"/>
    </location>
</feature>
<accession>A0A176WP42</accession>
<feature type="region of interest" description="Disordered" evidence="1">
    <location>
        <begin position="1"/>
        <end position="75"/>
    </location>
</feature>